<reference evidence="9" key="1">
    <citation type="journal article" date="2020" name="Fungal Divers.">
        <title>Resolving the Mortierellaceae phylogeny through synthesis of multi-gene phylogenetics and phylogenomics.</title>
        <authorList>
            <person name="Vandepol N."/>
            <person name="Liber J."/>
            <person name="Desiro A."/>
            <person name="Na H."/>
            <person name="Kennedy M."/>
            <person name="Barry K."/>
            <person name="Grigoriev I.V."/>
            <person name="Miller A.N."/>
            <person name="O'Donnell K."/>
            <person name="Stajich J.E."/>
            <person name="Bonito G."/>
        </authorList>
    </citation>
    <scope>NUCLEOTIDE SEQUENCE</scope>
    <source>
        <strain evidence="9">KOD948</strain>
    </source>
</reference>
<gene>
    <name evidence="9" type="ORF">BG011_007934</name>
</gene>
<dbReference type="GO" id="GO:0006281">
    <property type="term" value="P:DNA repair"/>
    <property type="evidence" value="ECO:0007669"/>
    <property type="project" value="UniProtKB-KW"/>
</dbReference>
<keyword evidence="2 6" id="KW-0227">DNA damage</keyword>
<feature type="compositionally biased region" description="Basic and acidic residues" evidence="7">
    <location>
        <begin position="59"/>
        <end position="77"/>
    </location>
</feature>
<dbReference type="EMBL" id="JAAAJA010000063">
    <property type="protein sequence ID" value="KAG0263846.1"/>
    <property type="molecule type" value="Genomic_DNA"/>
</dbReference>
<dbReference type="PROSITE" id="PS51908">
    <property type="entry name" value="ZF_UBZ4"/>
    <property type="match status" value="1"/>
</dbReference>
<dbReference type="OrthoDB" id="5236983at2759"/>
<keyword evidence="10" id="KW-1185">Reference proteome</keyword>
<dbReference type="PANTHER" id="PTHR21220:SF0">
    <property type="entry name" value="DNA-DEPENDENT METALLOPROTEASE SPRTN"/>
    <property type="match status" value="1"/>
</dbReference>
<keyword evidence="3 6" id="KW-0863">Zinc-finger</keyword>
<name>A0A9P6QDG6_9FUNG</name>
<dbReference type="GO" id="GO:0003697">
    <property type="term" value="F:single-stranded DNA binding"/>
    <property type="evidence" value="ECO:0007669"/>
    <property type="project" value="InterPro"/>
</dbReference>
<dbReference type="SMART" id="SM00734">
    <property type="entry name" value="ZnF_Rad18"/>
    <property type="match status" value="1"/>
</dbReference>
<feature type="domain" description="UBZ4-type" evidence="8">
    <location>
        <begin position="258"/>
        <end position="285"/>
    </location>
</feature>
<accession>A0A9P6QDG6</accession>
<evidence type="ECO:0000259" key="8">
    <source>
        <dbReference type="PROSITE" id="PS51908"/>
    </source>
</evidence>
<dbReference type="GO" id="GO:0031593">
    <property type="term" value="F:polyubiquitin modification-dependent protein binding"/>
    <property type="evidence" value="ECO:0007669"/>
    <property type="project" value="TreeGrafter"/>
</dbReference>
<evidence type="ECO:0000256" key="6">
    <source>
        <dbReference type="PROSITE-ProRule" id="PRU01256"/>
    </source>
</evidence>
<keyword evidence="1" id="KW-0479">Metal-binding</keyword>
<dbReference type="GO" id="GO:0008270">
    <property type="term" value="F:zinc ion binding"/>
    <property type="evidence" value="ECO:0007669"/>
    <property type="project" value="UniProtKB-KW"/>
</dbReference>
<evidence type="ECO:0000256" key="7">
    <source>
        <dbReference type="SAM" id="MobiDB-lite"/>
    </source>
</evidence>
<dbReference type="AlphaFoldDB" id="A0A9P6QDG6"/>
<evidence type="ECO:0000256" key="2">
    <source>
        <dbReference type="ARBA" id="ARBA00022763"/>
    </source>
</evidence>
<dbReference type="GO" id="GO:0004222">
    <property type="term" value="F:metalloendopeptidase activity"/>
    <property type="evidence" value="ECO:0007669"/>
    <property type="project" value="InterPro"/>
</dbReference>
<evidence type="ECO:0000256" key="5">
    <source>
        <dbReference type="ARBA" id="ARBA00023204"/>
    </source>
</evidence>
<dbReference type="Pfam" id="PF22934">
    <property type="entry name" value="SPRTN_ZBD"/>
    <property type="match status" value="1"/>
</dbReference>
<evidence type="ECO:0000256" key="3">
    <source>
        <dbReference type="ARBA" id="ARBA00022771"/>
    </source>
</evidence>
<evidence type="ECO:0000256" key="4">
    <source>
        <dbReference type="ARBA" id="ARBA00022833"/>
    </source>
</evidence>
<keyword evidence="4" id="KW-0862">Zinc</keyword>
<dbReference type="InterPro" id="IPR006642">
    <property type="entry name" value="Rad18_UBZ4"/>
</dbReference>
<feature type="region of interest" description="Disordered" evidence="7">
    <location>
        <begin position="1"/>
        <end position="92"/>
    </location>
</feature>
<dbReference type="InterPro" id="IPR044245">
    <property type="entry name" value="Spartan"/>
</dbReference>
<dbReference type="PANTHER" id="PTHR21220">
    <property type="entry name" value="DNA-DEPENDENT METALLOPROTEASE SPRTN"/>
    <property type="match status" value="1"/>
</dbReference>
<dbReference type="GO" id="GO:0005634">
    <property type="term" value="C:nucleus"/>
    <property type="evidence" value="ECO:0007669"/>
    <property type="project" value="TreeGrafter"/>
</dbReference>
<dbReference type="Gene3D" id="3.30.160.60">
    <property type="entry name" value="Classic Zinc Finger"/>
    <property type="match status" value="1"/>
</dbReference>
<keyword evidence="5 6" id="KW-0234">DNA repair</keyword>
<dbReference type="Proteomes" id="UP000726737">
    <property type="component" value="Unassembled WGS sequence"/>
</dbReference>
<evidence type="ECO:0000313" key="9">
    <source>
        <dbReference type="EMBL" id="KAG0263846.1"/>
    </source>
</evidence>
<proteinExistence type="predicted"/>
<protein>
    <recommendedName>
        <fullName evidence="8">UBZ4-type domain-containing protein</fullName>
    </recommendedName>
</protein>
<evidence type="ECO:0000256" key="1">
    <source>
        <dbReference type="ARBA" id="ARBA00022723"/>
    </source>
</evidence>
<dbReference type="InterPro" id="IPR055220">
    <property type="entry name" value="SPRTN_ZBD"/>
</dbReference>
<comment type="caution">
    <text evidence="9">The sequence shown here is derived from an EMBL/GenBank/DDBJ whole genome shotgun (WGS) entry which is preliminary data.</text>
</comment>
<sequence length="289" mass="31482">MSGNAMDPVNIDRHSLGLPPQPADSWFSEHKSTCGGTYTKISEPEPTKKKSKSKSQKSTKSEKEQPVGRTLLDDFLSKGKPPPPPATSAFIPSSISSATKTTPTMGLVVEPAQLIKMETEHSNVKIERQEPIGGQEQHRPSPREAAAAAALARLERRLVFQNGGIPPATTETATPLMKRKGLDHTPPVNLGTNGLKKFKTEEPLAIKAEFQGTLVEQRNSGRPLALTQARAPDITVELNDEPLFQRAHVSTSAEINMHVQCPVCSEQVEGTTINDHMDLCLWRMNGEAN</sequence>
<evidence type="ECO:0000313" key="10">
    <source>
        <dbReference type="Proteomes" id="UP000726737"/>
    </source>
</evidence>
<organism evidence="9 10">
    <name type="scientific">Mortierella polycephala</name>
    <dbReference type="NCBI Taxonomy" id="41804"/>
    <lineage>
        <taxon>Eukaryota</taxon>
        <taxon>Fungi</taxon>
        <taxon>Fungi incertae sedis</taxon>
        <taxon>Mucoromycota</taxon>
        <taxon>Mortierellomycotina</taxon>
        <taxon>Mortierellomycetes</taxon>
        <taxon>Mortierellales</taxon>
        <taxon>Mortierellaceae</taxon>
        <taxon>Mortierella</taxon>
    </lineage>
</organism>